<evidence type="ECO:0000313" key="1">
    <source>
        <dbReference type="EMBL" id="KAK3950166.1"/>
    </source>
</evidence>
<name>A0AAN6SEL9_9PEZI</name>
<organism evidence="1 2">
    <name type="scientific">Pseudoneurospora amorphoporcata</name>
    <dbReference type="NCBI Taxonomy" id="241081"/>
    <lineage>
        <taxon>Eukaryota</taxon>
        <taxon>Fungi</taxon>
        <taxon>Dikarya</taxon>
        <taxon>Ascomycota</taxon>
        <taxon>Pezizomycotina</taxon>
        <taxon>Sordariomycetes</taxon>
        <taxon>Sordariomycetidae</taxon>
        <taxon>Sordariales</taxon>
        <taxon>Sordariaceae</taxon>
        <taxon>Pseudoneurospora</taxon>
    </lineage>
</organism>
<sequence length="229" mass="26507">MCFTYRILKPFDLNINQSMLSPALEKATFKAEVEFPLVYCLRATPSVTVDTWEDSSDGDSSDDEFFDALSNVDLERPTMEDFEDVSPANEDWTQVDWAKDDWIQDFWEQEGADNDVYTAANTDTQASSYTDEDTTKSDWTEHSFIDKQDRMDVWVRHTEYSLAQCNWLVFPADSDWPKPEADSSWGAPDLRLTTPEGEVCWLDDPTDYKSLPWEKQVAEERSRMLGAIW</sequence>
<protein>
    <submittedName>
        <fullName evidence="1">Uncharacterized protein</fullName>
    </submittedName>
</protein>
<dbReference type="EMBL" id="MU859188">
    <property type="protein sequence ID" value="KAK3950166.1"/>
    <property type="molecule type" value="Genomic_DNA"/>
</dbReference>
<comment type="caution">
    <text evidence="1">The sequence shown here is derived from an EMBL/GenBank/DDBJ whole genome shotgun (WGS) entry which is preliminary data.</text>
</comment>
<proteinExistence type="predicted"/>
<dbReference type="AlphaFoldDB" id="A0AAN6SEL9"/>
<keyword evidence="2" id="KW-1185">Reference proteome</keyword>
<accession>A0AAN6SEL9</accession>
<evidence type="ECO:0000313" key="2">
    <source>
        <dbReference type="Proteomes" id="UP001303222"/>
    </source>
</evidence>
<reference evidence="1" key="2">
    <citation type="submission" date="2023-06" db="EMBL/GenBank/DDBJ databases">
        <authorList>
            <consortium name="Lawrence Berkeley National Laboratory"/>
            <person name="Mondo S.J."/>
            <person name="Hensen N."/>
            <person name="Bonometti L."/>
            <person name="Westerberg I."/>
            <person name="Brannstrom I.O."/>
            <person name="Guillou S."/>
            <person name="Cros-Aarteil S."/>
            <person name="Calhoun S."/>
            <person name="Haridas S."/>
            <person name="Kuo A."/>
            <person name="Pangilinan J."/>
            <person name="Riley R."/>
            <person name="Labutti K."/>
            <person name="Andreopoulos B."/>
            <person name="Lipzen A."/>
            <person name="Chen C."/>
            <person name="Yanf M."/>
            <person name="Daum C."/>
            <person name="Ng V."/>
            <person name="Clum A."/>
            <person name="Steindorff A."/>
            <person name="Ohm R."/>
            <person name="Martin F."/>
            <person name="Silar P."/>
            <person name="Natvig D."/>
            <person name="Lalanne C."/>
            <person name="Gautier V."/>
            <person name="Ament-Velasquez S.L."/>
            <person name="Kruys A."/>
            <person name="Hutchinson M.I."/>
            <person name="Powell A.J."/>
            <person name="Barry K."/>
            <person name="Miller A.N."/>
            <person name="Grigoriev I.V."/>
            <person name="Debuchy R."/>
            <person name="Gladieux P."/>
            <person name="Thoren M.H."/>
            <person name="Johannesson H."/>
        </authorList>
    </citation>
    <scope>NUCLEOTIDE SEQUENCE</scope>
    <source>
        <strain evidence="1">CBS 626.80</strain>
    </source>
</reference>
<gene>
    <name evidence="1" type="ORF">QBC32DRAFT_376920</name>
</gene>
<reference evidence="1" key="1">
    <citation type="journal article" date="2023" name="Mol. Phylogenet. Evol.">
        <title>Genome-scale phylogeny and comparative genomics of the fungal order Sordariales.</title>
        <authorList>
            <person name="Hensen N."/>
            <person name="Bonometti L."/>
            <person name="Westerberg I."/>
            <person name="Brannstrom I.O."/>
            <person name="Guillou S."/>
            <person name="Cros-Aarteil S."/>
            <person name="Calhoun S."/>
            <person name="Haridas S."/>
            <person name="Kuo A."/>
            <person name="Mondo S."/>
            <person name="Pangilinan J."/>
            <person name="Riley R."/>
            <person name="LaButti K."/>
            <person name="Andreopoulos B."/>
            <person name="Lipzen A."/>
            <person name="Chen C."/>
            <person name="Yan M."/>
            <person name="Daum C."/>
            <person name="Ng V."/>
            <person name="Clum A."/>
            <person name="Steindorff A."/>
            <person name="Ohm R.A."/>
            <person name="Martin F."/>
            <person name="Silar P."/>
            <person name="Natvig D.O."/>
            <person name="Lalanne C."/>
            <person name="Gautier V."/>
            <person name="Ament-Velasquez S.L."/>
            <person name="Kruys A."/>
            <person name="Hutchinson M.I."/>
            <person name="Powell A.J."/>
            <person name="Barry K."/>
            <person name="Miller A.N."/>
            <person name="Grigoriev I.V."/>
            <person name="Debuchy R."/>
            <person name="Gladieux P."/>
            <person name="Hiltunen Thoren M."/>
            <person name="Johannesson H."/>
        </authorList>
    </citation>
    <scope>NUCLEOTIDE SEQUENCE</scope>
    <source>
        <strain evidence="1">CBS 626.80</strain>
    </source>
</reference>
<dbReference type="Proteomes" id="UP001303222">
    <property type="component" value="Unassembled WGS sequence"/>
</dbReference>